<comment type="caution">
    <text evidence="2">The sequence shown here is derived from an EMBL/GenBank/DDBJ whole genome shotgun (WGS) entry which is preliminary data.</text>
</comment>
<name>A0AAD3RA05_LATJO</name>
<reference evidence="2" key="1">
    <citation type="submission" date="2022-08" db="EMBL/GenBank/DDBJ databases">
        <title>Genome sequencing of akame (Lates japonicus).</title>
        <authorList>
            <person name="Hashiguchi Y."/>
            <person name="Takahashi H."/>
        </authorList>
    </citation>
    <scope>NUCLEOTIDE SEQUENCE</scope>
    <source>
        <strain evidence="2">Kochi</strain>
    </source>
</reference>
<dbReference type="AlphaFoldDB" id="A0AAD3RA05"/>
<evidence type="ECO:0000313" key="3">
    <source>
        <dbReference type="Proteomes" id="UP001279410"/>
    </source>
</evidence>
<protein>
    <submittedName>
        <fullName evidence="2">Uncharacterized protein</fullName>
    </submittedName>
</protein>
<evidence type="ECO:0000256" key="1">
    <source>
        <dbReference type="SAM" id="MobiDB-lite"/>
    </source>
</evidence>
<sequence>MPQICLWWPAEAEREDVMVSEATCPDPGDDAESYDSSVNPTQSDEGCFRCGPENSSVKSSVADEVLNYLEGASKTLDYLNDFPRVKRLFLK</sequence>
<feature type="region of interest" description="Disordered" evidence="1">
    <location>
        <begin position="23"/>
        <end position="45"/>
    </location>
</feature>
<keyword evidence="3" id="KW-1185">Reference proteome</keyword>
<accession>A0AAD3RA05</accession>
<evidence type="ECO:0000313" key="2">
    <source>
        <dbReference type="EMBL" id="GLD61187.1"/>
    </source>
</evidence>
<dbReference type="EMBL" id="BRZM01000044">
    <property type="protein sequence ID" value="GLD61187.1"/>
    <property type="molecule type" value="Genomic_DNA"/>
</dbReference>
<dbReference type="Proteomes" id="UP001279410">
    <property type="component" value="Unassembled WGS sequence"/>
</dbReference>
<proteinExistence type="predicted"/>
<organism evidence="2 3">
    <name type="scientific">Lates japonicus</name>
    <name type="common">Japanese lates</name>
    <dbReference type="NCBI Taxonomy" id="270547"/>
    <lineage>
        <taxon>Eukaryota</taxon>
        <taxon>Metazoa</taxon>
        <taxon>Chordata</taxon>
        <taxon>Craniata</taxon>
        <taxon>Vertebrata</taxon>
        <taxon>Euteleostomi</taxon>
        <taxon>Actinopterygii</taxon>
        <taxon>Neopterygii</taxon>
        <taxon>Teleostei</taxon>
        <taxon>Neoteleostei</taxon>
        <taxon>Acanthomorphata</taxon>
        <taxon>Carangaria</taxon>
        <taxon>Carangaria incertae sedis</taxon>
        <taxon>Centropomidae</taxon>
        <taxon>Lates</taxon>
    </lineage>
</organism>
<feature type="compositionally biased region" description="Polar residues" evidence="1">
    <location>
        <begin position="34"/>
        <end position="44"/>
    </location>
</feature>
<gene>
    <name evidence="2" type="ORF">AKAME5_001303100</name>
</gene>